<proteinExistence type="predicted"/>
<reference evidence="1 2" key="1">
    <citation type="submission" date="2015-10" db="EMBL/GenBank/DDBJ databases">
        <title>Draft genome sequence of Streptomyces longwoodensis DSM 41677, type strain for the species Streptomyces longwoodensis.</title>
        <authorList>
            <person name="Ruckert C."/>
            <person name="Winkler A."/>
            <person name="Kalinowski J."/>
            <person name="Kampfer P."/>
            <person name="Glaeser S."/>
        </authorList>
    </citation>
    <scope>NUCLEOTIDE SEQUENCE [LARGE SCALE GENOMIC DNA]</scope>
    <source>
        <strain evidence="1 2">DSM 41677</strain>
    </source>
</reference>
<dbReference type="STRING" id="68231.AQJ30_18935"/>
<comment type="caution">
    <text evidence="1">The sequence shown here is derived from an EMBL/GenBank/DDBJ whole genome shotgun (WGS) entry which is preliminary data.</text>
</comment>
<evidence type="ECO:0000313" key="2">
    <source>
        <dbReference type="Proteomes" id="UP000053271"/>
    </source>
</evidence>
<dbReference type="EMBL" id="LMWS01000021">
    <property type="protein sequence ID" value="KUN36953.1"/>
    <property type="molecule type" value="Genomic_DNA"/>
</dbReference>
<name>A0A101QVW5_9ACTN</name>
<gene>
    <name evidence="1" type="ORF">AQJ30_18935</name>
</gene>
<dbReference type="AlphaFoldDB" id="A0A101QVW5"/>
<protein>
    <submittedName>
        <fullName evidence="1">Uncharacterized protein</fullName>
    </submittedName>
</protein>
<organism evidence="1 2">
    <name type="scientific">Streptomyces longwoodensis</name>
    <dbReference type="NCBI Taxonomy" id="68231"/>
    <lineage>
        <taxon>Bacteria</taxon>
        <taxon>Bacillati</taxon>
        <taxon>Actinomycetota</taxon>
        <taxon>Actinomycetes</taxon>
        <taxon>Kitasatosporales</taxon>
        <taxon>Streptomycetaceae</taxon>
        <taxon>Streptomyces</taxon>
    </lineage>
</organism>
<dbReference type="Proteomes" id="UP000053271">
    <property type="component" value="Unassembled WGS sequence"/>
</dbReference>
<accession>A0A101QVW5</accession>
<evidence type="ECO:0000313" key="1">
    <source>
        <dbReference type="EMBL" id="KUN36953.1"/>
    </source>
</evidence>
<keyword evidence="2" id="KW-1185">Reference proteome</keyword>
<sequence length="78" mass="8092">MAVREADAVGRGARRAHHFDDLRDLVVLTDHPAVLDELVAHRCAHLPALLMCAAPGVPPGAAGNPGYAPRPLSRGPAG</sequence>